<evidence type="ECO:0000313" key="7">
    <source>
        <dbReference type="EMBL" id="MDX8305601.1"/>
    </source>
</evidence>
<organism evidence="7">
    <name type="scientific">Agrobacterium rosae</name>
    <dbReference type="NCBI Taxonomy" id="1972867"/>
    <lineage>
        <taxon>Bacteria</taxon>
        <taxon>Pseudomonadati</taxon>
        <taxon>Pseudomonadota</taxon>
        <taxon>Alphaproteobacteria</taxon>
        <taxon>Hyphomicrobiales</taxon>
        <taxon>Rhizobiaceae</taxon>
        <taxon>Rhizobium/Agrobacterium group</taxon>
        <taxon>Agrobacterium</taxon>
    </lineage>
</organism>
<dbReference type="Pfam" id="PF04542">
    <property type="entry name" value="Sigma70_r2"/>
    <property type="match status" value="1"/>
</dbReference>
<evidence type="ECO:0000256" key="3">
    <source>
        <dbReference type="ARBA" id="ARBA00023125"/>
    </source>
</evidence>
<evidence type="ECO:0000256" key="4">
    <source>
        <dbReference type="ARBA" id="ARBA00023163"/>
    </source>
</evidence>
<proteinExistence type="predicted"/>
<keyword evidence="3" id="KW-0238">DNA-binding</keyword>
<protein>
    <submittedName>
        <fullName evidence="7">Sigma-70 family RNA polymerase sigma factor</fullName>
    </submittedName>
</protein>
<dbReference type="EMBL" id="JAVRAF010000023">
    <property type="protein sequence ID" value="MDX8305601.1"/>
    <property type="molecule type" value="Genomic_DNA"/>
</dbReference>
<evidence type="ECO:0000259" key="5">
    <source>
        <dbReference type="Pfam" id="PF04542"/>
    </source>
</evidence>
<dbReference type="Gene3D" id="1.10.1740.10">
    <property type="match status" value="1"/>
</dbReference>
<evidence type="ECO:0000256" key="2">
    <source>
        <dbReference type="ARBA" id="ARBA00023082"/>
    </source>
</evidence>
<keyword evidence="1" id="KW-0805">Transcription regulation</keyword>
<dbReference type="GO" id="GO:0006352">
    <property type="term" value="P:DNA-templated transcription initiation"/>
    <property type="evidence" value="ECO:0007669"/>
    <property type="project" value="InterPro"/>
</dbReference>
<dbReference type="InterPro" id="IPR007627">
    <property type="entry name" value="RNA_pol_sigma70_r2"/>
</dbReference>
<evidence type="ECO:0000259" key="6">
    <source>
        <dbReference type="Pfam" id="PF04545"/>
    </source>
</evidence>
<accession>A0AAW9FIS1</accession>
<gene>
    <name evidence="7" type="ORF">RMR22_25515</name>
</gene>
<reference evidence="7" key="1">
    <citation type="journal article" date="2023" name="Phytobiomes J">
        <title>Deciphering the key players within the bacterial microbiota associated with aerial crown gall tumors on rhododendron: Insights into the gallobiome.</title>
        <authorList>
            <person name="Kuzmanovic N."/>
            <person name="Nesme J."/>
            <person name="Wolf J."/>
            <person name="Neumann-Schaal M."/>
            <person name="Petersen J."/>
            <person name="Fernandez-Gnecco G."/>
            <person name="Sproeer C."/>
            <person name="Bunk B."/>
            <person name="Overmann J."/>
            <person name="Sorensen S.J."/>
            <person name="Idczak E."/>
            <person name="Smalla K."/>
        </authorList>
    </citation>
    <scope>NUCLEOTIDE SEQUENCE</scope>
    <source>
        <strain evidence="7">Rho-11.1</strain>
    </source>
</reference>
<evidence type="ECO:0000256" key="1">
    <source>
        <dbReference type="ARBA" id="ARBA00023015"/>
    </source>
</evidence>
<dbReference type="AlphaFoldDB" id="A0AAW9FIS1"/>
<dbReference type="InterPro" id="IPR007630">
    <property type="entry name" value="RNA_pol_sigma70_r4"/>
</dbReference>
<dbReference type="GO" id="GO:0003700">
    <property type="term" value="F:DNA-binding transcription factor activity"/>
    <property type="evidence" value="ECO:0007669"/>
    <property type="project" value="InterPro"/>
</dbReference>
<dbReference type="InterPro" id="IPR013324">
    <property type="entry name" value="RNA_pol_sigma_r3/r4-like"/>
</dbReference>
<name>A0AAW9FIS1_9HYPH</name>
<keyword evidence="2" id="KW-0731">Sigma factor</keyword>
<dbReference type="SUPFAM" id="SSF88946">
    <property type="entry name" value="Sigma2 domain of RNA polymerase sigma factors"/>
    <property type="match status" value="1"/>
</dbReference>
<dbReference type="SUPFAM" id="SSF88659">
    <property type="entry name" value="Sigma3 and sigma4 domains of RNA polymerase sigma factors"/>
    <property type="match status" value="1"/>
</dbReference>
<dbReference type="InterPro" id="IPR036388">
    <property type="entry name" value="WH-like_DNA-bd_sf"/>
</dbReference>
<dbReference type="Pfam" id="PF04545">
    <property type="entry name" value="Sigma70_r4"/>
    <property type="match status" value="1"/>
</dbReference>
<feature type="domain" description="RNA polymerase sigma-70 region 4" evidence="6">
    <location>
        <begin position="131"/>
        <end position="159"/>
    </location>
</feature>
<keyword evidence="4" id="KW-0804">Transcription</keyword>
<feature type="domain" description="RNA polymerase sigma-70 region 2" evidence="5">
    <location>
        <begin position="23"/>
        <end position="72"/>
    </location>
</feature>
<dbReference type="RefSeq" id="WP_320203717.1">
    <property type="nucleotide sequence ID" value="NZ_CP192781.1"/>
</dbReference>
<sequence length="173" mass="19221">MPPIAANDNHPRPDGFDAALEKQLPVLRRYARRLAKTNDAAEELLHEAVADILRRAHTCRMETFKTWSNWAVYGTYSTMAKARTTQKRTACVVSASAFSELPGGVKSSQQESAELSFVLGLLKGREGDMTLRVAMGETLEEIGRDYGVGRERVRQLVERERARVSALLEASNA</sequence>
<comment type="caution">
    <text evidence="7">The sequence shown here is derived from an EMBL/GenBank/DDBJ whole genome shotgun (WGS) entry which is preliminary data.</text>
</comment>
<dbReference type="Gene3D" id="1.10.10.10">
    <property type="entry name" value="Winged helix-like DNA-binding domain superfamily/Winged helix DNA-binding domain"/>
    <property type="match status" value="1"/>
</dbReference>
<dbReference type="InterPro" id="IPR013325">
    <property type="entry name" value="RNA_pol_sigma_r2"/>
</dbReference>